<evidence type="ECO:0000313" key="2">
    <source>
        <dbReference type="EMBL" id="QOV87597.1"/>
    </source>
</evidence>
<dbReference type="RefSeq" id="WP_206290504.1">
    <property type="nucleotide sequence ID" value="NZ_CP063458.1"/>
</dbReference>
<sequence length="381" mass="39170">MIHGQINVVQNDGGNLATSISLSTPVASPGFGLNGGNRGDYNLSLNMTYADGIVMSHVRQNGRDNDAVGGGLGGADGAPFGGIRFASTAVDRVGAGWFVPVFNSSNATDAGGDEFNINVAAAYFPYTEYLGGHLRNAAGTNGGPNDQLASATSSLVLGTHVVDLSTATTPAPGQTLIDFRTLNANTRSGPILASSASGILLATGGKNEDNYAMTRANADGTFTVLSHDNGANGASFEQDYVAFVYVAADDPNVVAMGRVLNDGTAVAGTSSGAYSITKGPTGIWYLTVNGHSDATGTLMITANAEAAGNTPDNLLTYEWDPINSRFEIQTRDLPGVGLQDAGTGVAAFSFAFFAVPEPTALGLIVPAGLLALRRHRRCKIE</sequence>
<gene>
    <name evidence="2" type="ORF">IPV69_15010</name>
</gene>
<evidence type="ECO:0000313" key="3">
    <source>
        <dbReference type="Proteomes" id="UP000593765"/>
    </source>
</evidence>
<protein>
    <recommendedName>
        <fullName evidence="4">PEP-CTERM sorting domain-containing protein</fullName>
    </recommendedName>
</protein>
<feature type="transmembrane region" description="Helical" evidence="1">
    <location>
        <begin position="348"/>
        <end position="372"/>
    </location>
</feature>
<dbReference type="AlphaFoldDB" id="A0A7M2WQ01"/>
<reference evidence="2 3" key="1">
    <citation type="submission" date="2020-10" db="EMBL/GenBank/DDBJ databases">
        <title>Wide distribution of Phycisphaera-like planctomycetes from WD2101 soil group in peatlands and genome analysis of the first cultivated representative.</title>
        <authorList>
            <person name="Dedysh S.N."/>
            <person name="Beletsky A.V."/>
            <person name="Ivanova A."/>
            <person name="Kulichevskaya I.S."/>
            <person name="Suzina N.E."/>
            <person name="Philippov D.A."/>
            <person name="Rakitin A.L."/>
            <person name="Mardanov A.V."/>
            <person name="Ravin N.V."/>
        </authorList>
    </citation>
    <scope>NUCLEOTIDE SEQUENCE [LARGE SCALE GENOMIC DNA]</scope>
    <source>
        <strain evidence="2 3">M1803</strain>
    </source>
</reference>
<evidence type="ECO:0000256" key="1">
    <source>
        <dbReference type="SAM" id="Phobius"/>
    </source>
</evidence>
<keyword evidence="1" id="KW-0472">Membrane</keyword>
<dbReference type="KEGG" id="hbs:IPV69_15010"/>
<dbReference type="Proteomes" id="UP000593765">
    <property type="component" value="Chromosome"/>
</dbReference>
<keyword evidence="1" id="KW-1133">Transmembrane helix</keyword>
<organism evidence="2 3">
    <name type="scientific">Humisphaera borealis</name>
    <dbReference type="NCBI Taxonomy" id="2807512"/>
    <lineage>
        <taxon>Bacteria</taxon>
        <taxon>Pseudomonadati</taxon>
        <taxon>Planctomycetota</taxon>
        <taxon>Phycisphaerae</taxon>
        <taxon>Tepidisphaerales</taxon>
        <taxon>Tepidisphaeraceae</taxon>
        <taxon>Humisphaera</taxon>
    </lineage>
</organism>
<name>A0A7M2WQ01_9BACT</name>
<evidence type="ECO:0008006" key="4">
    <source>
        <dbReference type="Google" id="ProtNLM"/>
    </source>
</evidence>
<keyword evidence="3" id="KW-1185">Reference proteome</keyword>
<accession>A0A7M2WQ01</accession>
<dbReference type="EMBL" id="CP063458">
    <property type="protein sequence ID" value="QOV87597.1"/>
    <property type="molecule type" value="Genomic_DNA"/>
</dbReference>
<proteinExistence type="predicted"/>
<keyword evidence="1" id="KW-0812">Transmembrane</keyword>